<accession>A0A7W6F689</accession>
<comment type="catalytic activity">
    <reaction evidence="2">
        <text>UDP-N-acetyl-alpha-D-glucosamine = UDP-N-acetyl-alpha-D-mannosamine</text>
        <dbReference type="Rhea" id="RHEA:17213"/>
        <dbReference type="ChEBI" id="CHEBI:57705"/>
        <dbReference type="ChEBI" id="CHEBI:68623"/>
        <dbReference type="EC" id="5.1.3.14"/>
    </reaction>
</comment>
<keyword evidence="10" id="KW-1185">Reference proteome</keyword>
<dbReference type="CDD" id="cd03786">
    <property type="entry name" value="GTB_UDP-GlcNAc_2-Epimerase"/>
    <property type="match status" value="1"/>
</dbReference>
<evidence type="ECO:0000256" key="1">
    <source>
        <dbReference type="ARBA" id="ARBA00023235"/>
    </source>
</evidence>
<feature type="domain" description="UDP-N-acetylglucosamine 2-epimerase" evidence="6">
    <location>
        <begin position="22"/>
        <end position="366"/>
    </location>
</feature>
<dbReference type="PANTHER" id="PTHR43174:SF2">
    <property type="entry name" value="UDP-N-ACETYLGLUCOSAMINE 2-EPIMERASE"/>
    <property type="match status" value="1"/>
</dbReference>
<reference evidence="7" key="4">
    <citation type="submission" date="2023-01" db="EMBL/GenBank/DDBJ databases">
        <title>Draft genome sequence of Methylobacterium brachythecii strain NBRC 107710.</title>
        <authorList>
            <person name="Sun Q."/>
            <person name="Mori K."/>
        </authorList>
    </citation>
    <scope>NUCLEOTIDE SEQUENCE</scope>
    <source>
        <strain evidence="7">NBRC 107710</strain>
    </source>
</reference>
<evidence type="ECO:0000313" key="7">
    <source>
        <dbReference type="EMBL" id="GLS44517.1"/>
    </source>
</evidence>
<protein>
    <recommendedName>
        <fullName evidence="4">UDP-N-acetylglucosamine 2-epimerase (non-hydrolyzing)</fullName>
        <ecNumber evidence="4">5.1.3.14</ecNumber>
    </recommendedName>
</protein>
<name>A0A7W6F689_9HYPH</name>
<dbReference type="InterPro" id="IPR003331">
    <property type="entry name" value="UDP_GlcNAc_Epimerase_2_dom"/>
</dbReference>
<dbReference type="PANTHER" id="PTHR43174">
    <property type="entry name" value="UDP-N-ACETYLGLUCOSAMINE 2-EPIMERASE"/>
    <property type="match status" value="1"/>
</dbReference>
<sequence>MKVLTVFGTRPEAIKMAPVVAALRESASVSVRVCVTGQHRSMLDSVLRTFAIVPDDDLDVMSPDQSLSEVFARILARLDPILATWKPDFVLVQGDTVTSTAAALAAFYRRVRVGHVEAGLRTGDMNSPWPEEANRRLTAVVTDRHYAPTERARRALLAEGYPEDAIRVTGNTVIDALLRCTEANARDPALQSRLQMDFDWIDPHKRLILVTGHRRESFGGGFDNICKALATLARRPDVQIVYPVHLNPNVRGPVFGQLGNNESIRLIEPLDYPEFVALMSRADLILTDSGGIQEEAPALRKPVLVMRDTSERPEAIDVGVARLVGTDPAAIVAGVTDLLDDAGRYAAMANGATPYGDGRASARIVADLLECGSS</sequence>
<reference evidence="7" key="1">
    <citation type="journal article" date="2014" name="Int. J. Syst. Evol. Microbiol.">
        <title>Complete genome of a new Firmicutes species belonging to the dominant human colonic microbiota ('Ruminococcus bicirculans') reveals two chromosomes and a selective capacity to utilize plant glucans.</title>
        <authorList>
            <consortium name="NISC Comparative Sequencing Program"/>
            <person name="Wegmann U."/>
            <person name="Louis P."/>
            <person name="Goesmann A."/>
            <person name="Henrissat B."/>
            <person name="Duncan S.H."/>
            <person name="Flint H.J."/>
        </authorList>
    </citation>
    <scope>NUCLEOTIDE SEQUENCE</scope>
    <source>
        <strain evidence="7">NBRC 107710</strain>
    </source>
</reference>
<evidence type="ECO:0000256" key="2">
    <source>
        <dbReference type="ARBA" id="ARBA00036080"/>
    </source>
</evidence>
<evidence type="ECO:0000313" key="9">
    <source>
        <dbReference type="Proteomes" id="UP000517759"/>
    </source>
</evidence>
<dbReference type="AlphaFoldDB" id="A0A7W6F689"/>
<organism evidence="8 9">
    <name type="scientific">Methylobacterium brachythecii</name>
    <dbReference type="NCBI Taxonomy" id="1176177"/>
    <lineage>
        <taxon>Bacteria</taxon>
        <taxon>Pseudomonadati</taxon>
        <taxon>Pseudomonadota</taxon>
        <taxon>Alphaproteobacteria</taxon>
        <taxon>Hyphomicrobiales</taxon>
        <taxon>Methylobacteriaceae</taxon>
        <taxon>Methylobacterium</taxon>
    </lineage>
</organism>
<dbReference type="SUPFAM" id="SSF53756">
    <property type="entry name" value="UDP-Glycosyltransferase/glycogen phosphorylase"/>
    <property type="match status" value="1"/>
</dbReference>
<keyword evidence="1 5" id="KW-0413">Isomerase</keyword>
<gene>
    <name evidence="7" type="primary">rffE</name>
    <name evidence="7" type="ORF">GCM10007884_25050</name>
    <name evidence="8" type="ORF">GGR33_001615</name>
</gene>
<comment type="similarity">
    <text evidence="3 5">Belongs to the UDP-N-acetylglucosamine 2-epimerase family.</text>
</comment>
<dbReference type="EMBL" id="BSPG01000012">
    <property type="protein sequence ID" value="GLS44517.1"/>
    <property type="molecule type" value="Genomic_DNA"/>
</dbReference>
<dbReference type="EMBL" id="JACIDN010000003">
    <property type="protein sequence ID" value="MBB3902120.1"/>
    <property type="molecule type" value="Genomic_DNA"/>
</dbReference>
<evidence type="ECO:0000313" key="8">
    <source>
        <dbReference type="EMBL" id="MBB3902120.1"/>
    </source>
</evidence>
<dbReference type="Proteomes" id="UP001156881">
    <property type="component" value="Unassembled WGS sequence"/>
</dbReference>
<evidence type="ECO:0000313" key="10">
    <source>
        <dbReference type="Proteomes" id="UP001156881"/>
    </source>
</evidence>
<comment type="caution">
    <text evidence="8">The sequence shown here is derived from an EMBL/GenBank/DDBJ whole genome shotgun (WGS) entry which is preliminary data.</text>
</comment>
<dbReference type="Gene3D" id="3.40.50.2000">
    <property type="entry name" value="Glycogen Phosphorylase B"/>
    <property type="match status" value="2"/>
</dbReference>
<evidence type="ECO:0000256" key="4">
    <source>
        <dbReference type="ARBA" id="ARBA00038858"/>
    </source>
</evidence>
<dbReference type="EC" id="5.1.3.14" evidence="4"/>
<dbReference type="NCBIfam" id="TIGR00236">
    <property type="entry name" value="wecB"/>
    <property type="match status" value="1"/>
</dbReference>
<dbReference type="InterPro" id="IPR029767">
    <property type="entry name" value="WecB-like"/>
</dbReference>
<evidence type="ECO:0000259" key="6">
    <source>
        <dbReference type="Pfam" id="PF02350"/>
    </source>
</evidence>
<evidence type="ECO:0000256" key="5">
    <source>
        <dbReference type="RuleBase" id="RU003513"/>
    </source>
</evidence>
<dbReference type="Pfam" id="PF02350">
    <property type="entry name" value="Epimerase_2"/>
    <property type="match status" value="1"/>
</dbReference>
<dbReference type="Proteomes" id="UP000517759">
    <property type="component" value="Unassembled WGS sequence"/>
</dbReference>
<reference evidence="10" key="2">
    <citation type="journal article" date="2019" name="Int. J. Syst. Evol. Microbiol.">
        <title>The Global Catalogue of Microorganisms (GCM) 10K type strain sequencing project: providing services to taxonomists for standard genome sequencing and annotation.</title>
        <authorList>
            <consortium name="The Broad Institute Genomics Platform"/>
            <consortium name="The Broad Institute Genome Sequencing Center for Infectious Disease"/>
            <person name="Wu L."/>
            <person name="Ma J."/>
        </authorList>
    </citation>
    <scope>NUCLEOTIDE SEQUENCE [LARGE SCALE GENOMIC DNA]</scope>
    <source>
        <strain evidence="10">NBRC 107710</strain>
    </source>
</reference>
<proteinExistence type="inferred from homology"/>
<reference evidence="8 9" key="3">
    <citation type="submission" date="2020-08" db="EMBL/GenBank/DDBJ databases">
        <title>Genomic Encyclopedia of Type Strains, Phase IV (KMG-IV): sequencing the most valuable type-strain genomes for metagenomic binning, comparative biology and taxonomic classification.</title>
        <authorList>
            <person name="Goeker M."/>
        </authorList>
    </citation>
    <scope>NUCLEOTIDE SEQUENCE [LARGE SCALE GENOMIC DNA]</scope>
    <source>
        <strain evidence="8 9">DSM 24105</strain>
    </source>
</reference>
<evidence type="ECO:0000256" key="3">
    <source>
        <dbReference type="ARBA" id="ARBA00038209"/>
    </source>
</evidence>
<dbReference type="GO" id="GO:0008761">
    <property type="term" value="F:UDP-N-acetylglucosamine 2-epimerase activity"/>
    <property type="evidence" value="ECO:0007669"/>
    <property type="project" value="UniProtKB-EC"/>
</dbReference>
<dbReference type="RefSeq" id="WP_183503775.1">
    <property type="nucleotide sequence ID" value="NZ_BSPG01000012.1"/>
</dbReference>